<evidence type="ECO:0000256" key="1">
    <source>
        <dbReference type="SAM" id="Coils"/>
    </source>
</evidence>
<dbReference type="Gene3D" id="1.25.10.10">
    <property type="entry name" value="Leucine-rich Repeat Variant"/>
    <property type="match status" value="1"/>
</dbReference>
<evidence type="ECO:0000313" key="5">
    <source>
        <dbReference type="EnsemblMetazoa" id="Aqu2.1.33598_001"/>
    </source>
</evidence>
<protein>
    <recommendedName>
        <fullName evidence="7">FH2 domain-containing protein</fullName>
    </recommendedName>
</protein>
<dbReference type="InterPro" id="IPR014768">
    <property type="entry name" value="GBD/FH3_dom"/>
</dbReference>
<dbReference type="PANTHER" id="PTHR46345">
    <property type="entry name" value="INVERTED FORMIN-2"/>
    <property type="match status" value="1"/>
</dbReference>
<dbReference type="GO" id="GO:0030036">
    <property type="term" value="P:actin cytoskeleton organization"/>
    <property type="evidence" value="ECO:0007669"/>
    <property type="project" value="InterPro"/>
</dbReference>
<feature type="region of interest" description="Disordered" evidence="2">
    <location>
        <begin position="1"/>
        <end position="22"/>
    </location>
</feature>
<dbReference type="SUPFAM" id="SSF101447">
    <property type="entry name" value="Formin homology 2 domain (FH2 domain)"/>
    <property type="match status" value="1"/>
</dbReference>
<dbReference type="EnsemblMetazoa" id="XM_019995668.1">
    <property type="protein sequence ID" value="XP_019851227.1"/>
    <property type="gene ID" value="LOC100638768"/>
</dbReference>
<feature type="region of interest" description="Disordered" evidence="2">
    <location>
        <begin position="1254"/>
        <end position="1301"/>
    </location>
</feature>
<dbReference type="InterPro" id="IPR010472">
    <property type="entry name" value="FH3_dom"/>
</dbReference>
<dbReference type="Pfam" id="PF02181">
    <property type="entry name" value="FH2"/>
    <property type="match status" value="1"/>
</dbReference>
<dbReference type="SUPFAM" id="SSF48371">
    <property type="entry name" value="ARM repeat"/>
    <property type="match status" value="1"/>
</dbReference>
<feature type="region of interest" description="Disordered" evidence="2">
    <location>
        <begin position="1340"/>
        <end position="1378"/>
    </location>
</feature>
<name>A0A1X7V0Q5_AMPQE</name>
<dbReference type="eggNOG" id="KOG1922">
    <property type="taxonomic scope" value="Eukaryota"/>
</dbReference>
<feature type="compositionally biased region" description="Polar residues" evidence="2">
    <location>
        <begin position="1166"/>
        <end position="1181"/>
    </location>
</feature>
<feature type="region of interest" description="Disordered" evidence="2">
    <location>
        <begin position="336"/>
        <end position="502"/>
    </location>
</feature>
<evidence type="ECO:0000259" key="4">
    <source>
        <dbReference type="PROSITE" id="PS51444"/>
    </source>
</evidence>
<sequence length="1378" mass="148218">MWGKAKNLVKKDKPPSESGVTNLEGADPELCITLLHRAQHFTSLKNVLKKADRAWMEGFLEQGGLSAIFDALQILAEKGFASLTDAIRQLECVGCIKAVMNSQVGLDFIIHYPEQKYVRKLSEELDSNNRLVKVQVFELLSALSLYSEEGHSLALDALTHYKKNCAQPHRFSKLIQELRTSETDEYSVCVLAFINCLIASSDSLDERIQIRNELLALNLHDILAMLKTSSSDVLLTQIDVFEDGAASDNEEQEVEGIDLQNHEAVFRLVYEKVLGTPHAMNLLNILQSMVLVERGSKQSDVVWPLLEELTSACVLLQDGGSQEQVKSNSLEKIKKAVKEAKNAPSSAPAPPAPPPPVPGGAPPPPPPPPPPPAPGGFGAPPPPPPPPPPALPGAPFPPPPPPPPPPPGVPGAPPPPPPPPGVPGAPPPPPPPPGIPGAPPPPPPPPGVPGAPPPPPPPPGVPGAPPPPPGVPGVPPPPPFASLPAGFRPPPDGRTQSLPAGGRLSVFDIARAHKPAKQMKKVNWEKLNRNTAVKTGTLWHHSASSPDIAPKIKVLTHEVEELFSRQEVVKKKKGGDEPDGGAEGAKKQTVINLLDQKTSLNINIFLKQFKMPNAQLVGYISDGDNSKISIDQLKALLKLLPDKNLVDQLKSFNGDKSLLGAGEDFFMRLIALKQYPVRIEAMQIKLEFADKLHDIKPSIELLTLGVQELLECSALRDICYVALITGNIINGGGRAGDAYGFKMSSLRKLKDTRANVPRMSLLHYIAQVCQDQDPALLKMREQLPHLEKASKLSLEYVTQQVKELSSQVGDLEKKTKHSPDDLKDQVKSFIKDSKLEIETLQISIKNVERLTKEIADYLCEDHSKFKLESCLSEINGIITDIETAVKENEQRVLMEEKKRKREEQRKADLARKAAAGGGKKGVNIVAPPPDDDGCIVDKLLVEIREGTTLRPTSRGTSRRGSTRRGSQLKSEEIQKLQDMAAKSEKASLKKLTSIEEKESKEPSGASDQRKDSDGVKVPLAPQTKETATANGISGVKPLEQVQPPQSPSGKIQENTVTSPTVTTPTVTIPTTPTVDTPTVLSPTVTSPTVTTPTVTIPAVATPTVASPTVLSPTVASPTVTMPMVASPTGTIPTVSEEVFPIPAESEGKGDTVQGTPDVSKPLRAITDSSSGLVPANKQPSMDTPEEPVQPKPDTEPPTLTPITDEPVAPRTTDIPVVKPVSPVVKPVSPVPPTVDGVEPSISLAGITLDESNRRNSLPLASGTNELLPPSDNERHRSERANTLAVPSGSATVSDSSDFMEGSNPEAVNRILQRINKYKVGTGVQLASSVAMVMTPLAGLELKQQKHKRNKKRTIKRKKDRRPHSPRPVSPRPISPRPK</sequence>
<dbReference type="InterPro" id="IPR016024">
    <property type="entry name" value="ARM-type_fold"/>
</dbReference>
<feature type="compositionally biased region" description="Pro residues" evidence="2">
    <location>
        <begin position="347"/>
        <end position="492"/>
    </location>
</feature>
<dbReference type="OrthoDB" id="26518at2759"/>
<dbReference type="InterPro" id="IPR010473">
    <property type="entry name" value="GTPase-bd"/>
</dbReference>
<feature type="compositionally biased region" description="Basic residues" evidence="2">
    <location>
        <begin position="1344"/>
        <end position="1364"/>
    </location>
</feature>
<feature type="compositionally biased region" description="Basic and acidic residues" evidence="2">
    <location>
        <begin position="895"/>
        <end position="911"/>
    </location>
</feature>
<dbReference type="InterPro" id="IPR015425">
    <property type="entry name" value="FH2_Formin"/>
</dbReference>
<feature type="compositionally biased region" description="Pro residues" evidence="2">
    <location>
        <begin position="1365"/>
        <end position="1378"/>
    </location>
</feature>
<organism evidence="5">
    <name type="scientific">Amphimedon queenslandica</name>
    <name type="common">Sponge</name>
    <dbReference type="NCBI Taxonomy" id="400682"/>
    <lineage>
        <taxon>Eukaryota</taxon>
        <taxon>Metazoa</taxon>
        <taxon>Porifera</taxon>
        <taxon>Demospongiae</taxon>
        <taxon>Heteroscleromorpha</taxon>
        <taxon>Haplosclerida</taxon>
        <taxon>Niphatidae</taxon>
        <taxon>Amphimedon</taxon>
    </lineage>
</organism>
<feature type="compositionally biased region" description="Basic and acidic residues" evidence="2">
    <location>
        <begin position="969"/>
        <end position="1014"/>
    </location>
</feature>
<dbReference type="Pfam" id="PF06367">
    <property type="entry name" value="Drf_FH3"/>
    <property type="match status" value="1"/>
</dbReference>
<dbReference type="SMART" id="SM01140">
    <property type="entry name" value="Drf_GBD"/>
    <property type="match status" value="1"/>
</dbReference>
<gene>
    <name evidence="5" type="primary">100638768</name>
</gene>
<dbReference type="Pfam" id="PF06371">
    <property type="entry name" value="Drf_GBD"/>
    <property type="match status" value="1"/>
</dbReference>
<dbReference type="InterPro" id="IPR042201">
    <property type="entry name" value="FH2_Formin_sf"/>
</dbReference>
<feature type="region of interest" description="Disordered" evidence="2">
    <location>
        <begin position="895"/>
        <end position="928"/>
    </location>
</feature>
<dbReference type="Gene3D" id="1.20.58.2220">
    <property type="entry name" value="Formin, FH2 domain"/>
    <property type="match status" value="1"/>
</dbReference>
<proteinExistence type="predicted"/>
<dbReference type="STRING" id="400682.A0A1X7V0Q5"/>
<dbReference type="SMART" id="SM00498">
    <property type="entry name" value="FH2"/>
    <property type="match status" value="1"/>
</dbReference>
<dbReference type="EnsemblMetazoa" id="Aqu2.1.33598_001">
    <property type="protein sequence ID" value="Aqu2.1.33598_001"/>
    <property type="gene ID" value="Aqu2.1.33598"/>
</dbReference>
<feature type="compositionally biased region" description="Low complexity" evidence="2">
    <location>
        <begin position="1055"/>
        <end position="1089"/>
    </location>
</feature>
<feature type="region of interest" description="Disordered" evidence="2">
    <location>
        <begin position="946"/>
        <end position="1089"/>
    </location>
</feature>
<feature type="coiled-coil region" evidence="1">
    <location>
        <begin position="794"/>
        <end position="850"/>
    </location>
</feature>
<evidence type="ECO:0000256" key="2">
    <source>
        <dbReference type="SAM" id="MobiDB-lite"/>
    </source>
</evidence>
<dbReference type="KEGG" id="aqu:100638768"/>
<feature type="domain" description="GBD/FH3" evidence="3">
    <location>
        <begin position="1"/>
        <end position="321"/>
    </location>
</feature>
<feature type="region of interest" description="Disordered" evidence="2">
    <location>
        <begin position="1162"/>
        <end position="1213"/>
    </location>
</feature>
<dbReference type="InterPro" id="IPR011989">
    <property type="entry name" value="ARM-like"/>
</dbReference>
<reference evidence="6" key="1">
    <citation type="journal article" date="2010" name="Nature">
        <title>The Amphimedon queenslandica genome and the evolution of animal complexity.</title>
        <authorList>
            <person name="Srivastava M."/>
            <person name="Simakov O."/>
            <person name="Chapman J."/>
            <person name="Fahey B."/>
            <person name="Gauthier M.E."/>
            <person name="Mitros T."/>
            <person name="Richards G.S."/>
            <person name="Conaco C."/>
            <person name="Dacre M."/>
            <person name="Hellsten U."/>
            <person name="Larroux C."/>
            <person name="Putnam N.H."/>
            <person name="Stanke M."/>
            <person name="Adamska M."/>
            <person name="Darling A."/>
            <person name="Degnan S.M."/>
            <person name="Oakley T.H."/>
            <person name="Plachetzki D.C."/>
            <person name="Zhai Y."/>
            <person name="Adamski M."/>
            <person name="Calcino A."/>
            <person name="Cummins S.F."/>
            <person name="Goodstein D.M."/>
            <person name="Harris C."/>
            <person name="Jackson D.J."/>
            <person name="Leys S.P."/>
            <person name="Shu S."/>
            <person name="Woodcroft B.J."/>
            <person name="Vervoort M."/>
            <person name="Kosik K.S."/>
            <person name="Manning G."/>
            <person name="Degnan B.M."/>
            <person name="Rokhsar D.S."/>
        </authorList>
    </citation>
    <scope>NUCLEOTIDE SEQUENCE [LARGE SCALE GENOMIC DNA]</scope>
</reference>
<evidence type="ECO:0000313" key="6">
    <source>
        <dbReference type="Proteomes" id="UP000007879"/>
    </source>
</evidence>
<dbReference type="GO" id="GO:0003779">
    <property type="term" value="F:actin binding"/>
    <property type="evidence" value="ECO:0007669"/>
    <property type="project" value="InterPro"/>
</dbReference>
<evidence type="ECO:0000259" key="3">
    <source>
        <dbReference type="PROSITE" id="PS51232"/>
    </source>
</evidence>
<accession>A0A1X7V0Q5</accession>
<dbReference type="PROSITE" id="PS51232">
    <property type="entry name" value="GBD_FH3"/>
    <property type="match status" value="1"/>
</dbReference>
<dbReference type="InParanoid" id="A0A1X7V0Q5"/>
<dbReference type="PANTHER" id="PTHR46345:SF8">
    <property type="entry name" value="FORMIN 3, ISOFORM B"/>
    <property type="match status" value="1"/>
</dbReference>
<keyword evidence="6" id="KW-1185">Reference proteome</keyword>
<feature type="domain" description="FH2" evidence="4">
    <location>
        <begin position="509"/>
        <end position="907"/>
    </location>
</feature>
<dbReference type="Gene3D" id="1.10.238.150">
    <property type="entry name" value="Formin, FH3 diaphanous domain"/>
    <property type="match status" value="1"/>
</dbReference>
<dbReference type="PROSITE" id="PS51444">
    <property type="entry name" value="FH2"/>
    <property type="match status" value="1"/>
</dbReference>
<dbReference type="SMART" id="SM01139">
    <property type="entry name" value="Drf_FH3"/>
    <property type="match status" value="1"/>
</dbReference>
<keyword evidence="1" id="KW-0175">Coiled coil</keyword>
<dbReference type="GO" id="GO:0031267">
    <property type="term" value="F:small GTPase binding"/>
    <property type="evidence" value="ECO:0007669"/>
    <property type="project" value="InterPro"/>
</dbReference>
<dbReference type="Proteomes" id="UP000007879">
    <property type="component" value="Unassembled WGS sequence"/>
</dbReference>
<evidence type="ECO:0008006" key="7">
    <source>
        <dbReference type="Google" id="ProtNLM"/>
    </source>
</evidence>
<reference evidence="5" key="2">
    <citation type="submission" date="2017-05" db="UniProtKB">
        <authorList>
            <consortium name="EnsemblMetazoa"/>
        </authorList>
    </citation>
    <scope>IDENTIFICATION</scope>
</reference>